<dbReference type="RefSeq" id="WP_046524404.1">
    <property type="nucleotide sequence ID" value="NZ_LAYY01000015.1"/>
</dbReference>
<dbReference type="GO" id="GO:0030170">
    <property type="term" value="F:pyridoxal phosphate binding"/>
    <property type="evidence" value="ECO:0007669"/>
    <property type="project" value="InterPro"/>
</dbReference>
<proteinExistence type="predicted"/>
<dbReference type="InterPro" id="IPR011037">
    <property type="entry name" value="Pyrv_Knase-like_insert_dom_sf"/>
</dbReference>
<comment type="caution">
    <text evidence="2">The sequence shown here is derived from an EMBL/GenBank/DDBJ whole genome shotgun (WGS) entry which is preliminary data.</text>
</comment>
<dbReference type="Proteomes" id="UP000034166">
    <property type="component" value="Unassembled WGS sequence"/>
</dbReference>
<dbReference type="PATRIC" id="fig|1408103.3.peg.3144"/>
<reference evidence="2 3" key="1">
    <citation type="submission" date="2015-04" db="EMBL/GenBank/DDBJ databases">
        <title>Taxonomic description and genome sequence of Bacillus campisalis sp. nov., a novel member of the genus Bacillus isolated from solar saltern.</title>
        <authorList>
            <person name="Mathan Kumar R."/>
            <person name="Kaur G."/>
            <person name="Kumar A."/>
            <person name="Singh N.K."/>
            <person name="Kaur N."/>
            <person name="Kumar N."/>
            <person name="Mayilraj S."/>
        </authorList>
    </citation>
    <scope>NUCLEOTIDE SEQUENCE [LARGE SCALE GENOMIC DNA]</scope>
    <source>
        <strain evidence="2 3">SA2-6</strain>
    </source>
</reference>
<organism evidence="2 3">
    <name type="scientific">Mesobacillus campisalis</name>
    <dbReference type="NCBI Taxonomy" id="1408103"/>
    <lineage>
        <taxon>Bacteria</taxon>
        <taxon>Bacillati</taxon>
        <taxon>Bacillota</taxon>
        <taxon>Bacilli</taxon>
        <taxon>Bacillales</taxon>
        <taxon>Bacillaceae</taxon>
        <taxon>Mesobacillus</taxon>
    </lineage>
</organism>
<evidence type="ECO:0000313" key="2">
    <source>
        <dbReference type="EMBL" id="KKK37311.1"/>
    </source>
</evidence>
<accession>A0A0M2SUD2</accession>
<protein>
    <submittedName>
        <fullName evidence="2">Sulfurase</fullName>
    </submittedName>
</protein>
<evidence type="ECO:0000313" key="3">
    <source>
        <dbReference type="Proteomes" id="UP000034166"/>
    </source>
</evidence>
<sequence length="268" mass="30213">MGSLKVASIWRYPVKSMMGEELNACEMTEKGLLGDRAYGVIDNDTGKLANAKNPHKWPNMFQYRANFTVPPQKDAAIPPVRITFPDGRSMMSTDEEKDAILSKSLNRTVHLSTPSRMDVQFEGYIPREIEELDNKGSIFTRTSPEGTFYDIGMVHIITTSTINYLRRLAPESRIEPRRFRPNLIIEVPDRENFMENEWVGKTLTIGQVQLKVSQETKRCVMTTLAQGDLPKDLNVLKSIVRNNEGSFGVYASVVKTGKVSVGDSLELH</sequence>
<name>A0A0M2SUD2_9BACI</name>
<dbReference type="InterPro" id="IPR005302">
    <property type="entry name" value="MoCF_Sase_C"/>
</dbReference>
<dbReference type="GO" id="GO:0030151">
    <property type="term" value="F:molybdenum ion binding"/>
    <property type="evidence" value="ECO:0007669"/>
    <property type="project" value="InterPro"/>
</dbReference>
<gene>
    <name evidence="2" type="ORF">WQ57_13975</name>
</gene>
<keyword evidence="3" id="KW-1185">Reference proteome</keyword>
<dbReference type="AlphaFoldDB" id="A0A0M2SUD2"/>
<dbReference type="OrthoDB" id="581532at2"/>
<dbReference type="Pfam" id="PF03476">
    <property type="entry name" value="MOSC_N"/>
    <property type="match status" value="1"/>
</dbReference>
<dbReference type="GO" id="GO:0003824">
    <property type="term" value="F:catalytic activity"/>
    <property type="evidence" value="ECO:0007669"/>
    <property type="project" value="InterPro"/>
</dbReference>
<dbReference type="EMBL" id="LAYY01000015">
    <property type="protein sequence ID" value="KKK37311.1"/>
    <property type="molecule type" value="Genomic_DNA"/>
</dbReference>
<evidence type="ECO:0000259" key="1">
    <source>
        <dbReference type="PROSITE" id="PS51340"/>
    </source>
</evidence>
<dbReference type="SUPFAM" id="SSF50800">
    <property type="entry name" value="PK beta-barrel domain-like"/>
    <property type="match status" value="1"/>
</dbReference>
<dbReference type="Gene3D" id="2.40.33.20">
    <property type="entry name" value="PK beta-barrel domain-like"/>
    <property type="match status" value="1"/>
</dbReference>
<dbReference type="Pfam" id="PF03473">
    <property type="entry name" value="MOSC"/>
    <property type="match status" value="1"/>
</dbReference>
<dbReference type="PROSITE" id="PS51340">
    <property type="entry name" value="MOSC"/>
    <property type="match status" value="1"/>
</dbReference>
<dbReference type="InterPro" id="IPR005303">
    <property type="entry name" value="MOCOS_middle"/>
</dbReference>
<feature type="domain" description="MOSC" evidence="1">
    <location>
        <begin position="124"/>
        <end position="268"/>
    </location>
</feature>